<organism evidence="1">
    <name type="scientific">Anguilla anguilla</name>
    <name type="common">European freshwater eel</name>
    <name type="synonym">Muraena anguilla</name>
    <dbReference type="NCBI Taxonomy" id="7936"/>
    <lineage>
        <taxon>Eukaryota</taxon>
        <taxon>Metazoa</taxon>
        <taxon>Chordata</taxon>
        <taxon>Craniata</taxon>
        <taxon>Vertebrata</taxon>
        <taxon>Euteleostomi</taxon>
        <taxon>Actinopterygii</taxon>
        <taxon>Neopterygii</taxon>
        <taxon>Teleostei</taxon>
        <taxon>Anguilliformes</taxon>
        <taxon>Anguillidae</taxon>
        <taxon>Anguilla</taxon>
    </lineage>
</organism>
<accession>A0A0E9VPR9</accession>
<dbReference type="EMBL" id="GBXM01029227">
    <property type="protein sequence ID" value="JAH79350.1"/>
    <property type="molecule type" value="Transcribed_RNA"/>
</dbReference>
<reference evidence="1" key="2">
    <citation type="journal article" date="2015" name="Fish Shellfish Immunol.">
        <title>Early steps in the European eel (Anguilla anguilla)-Vibrio vulnificus interaction in the gills: Role of the RtxA13 toxin.</title>
        <authorList>
            <person name="Callol A."/>
            <person name="Pajuelo D."/>
            <person name="Ebbesson L."/>
            <person name="Teles M."/>
            <person name="MacKenzie S."/>
            <person name="Amaro C."/>
        </authorList>
    </citation>
    <scope>NUCLEOTIDE SEQUENCE</scope>
</reference>
<evidence type="ECO:0000313" key="1">
    <source>
        <dbReference type="EMBL" id="JAH79350.1"/>
    </source>
</evidence>
<protein>
    <submittedName>
        <fullName evidence="1">Uncharacterized protein</fullName>
    </submittedName>
</protein>
<reference evidence="1" key="1">
    <citation type="submission" date="2014-11" db="EMBL/GenBank/DDBJ databases">
        <authorList>
            <person name="Amaro Gonzalez C."/>
        </authorList>
    </citation>
    <scope>NUCLEOTIDE SEQUENCE</scope>
</reference>
<name>A0A0E9VPR9_ANGAN</name>
<dbReference type="AlphaFoldDB" id="A0A0E9VPR9"/>
<proteinExistence type="predicted"/>
<sequence>MWCCGDWSGPDQEFTLTAVPHTCRTLTIFTV</sequence>